<keyword evidence="2" id="KW-0472">Membrane</keyword>
<name>A0ABW5RGQ6_9MICO</name>
<proteinExistence type="predicted"/>
<protein>
    <submittedName>
        <fullName evidence="3">Uncharacterized protein</fullName>
    </submittedName>
</protein>
<gene>
    <name evidence="3" type="ORF">ACFSUQ_02990</name>
</gene>
<keyword evidence="2" id="KW-1133">Transmembrane helix</keyword>
<feature type="region of interest" description="Disordered" evidence="1">
    <location>
        <begin position="69"/>
        <end position="95"/>
    </location>
</feature>
<evidence type="ECO:0000313" key="3">
    <source>
        <dbReference type="EMBL" id="MFD2674267.1"/>
    </source>
</evidence>
<keyword evidence="2" id="KW-0812">Transmembrane</keyword>
<comment type="caution">
    <text evidence="3">The sequence shown here is derived from an EMBL/GenBank/DDBJ whole genome shotgun (WGS) entry which is preliminary data.</text>
</comment>
<feature type="compositionally biased region" description="Low complexity" evidence="1">
    <location>
        <begin position="74"/>
        <end position="86"/>
    </location>
</feature>
<evidence type="ECO:0000313" key="4">
    <source>
        <dbReference type="Proteomes" id="UP001597453"/>
    </source>
</evidence>
<sequence>MGFVDALYLAASATPSPTPAFDPVDVTPGPAGFFATIGLMLAVGLIAMGLMRQSTRANARYDVRERVEREAEAEAAAAGDAAADTTAETDSDASR</sequence>
<dbReference type="EMBL" id="JBHUNF010000001">
    <property type="protein sequence ID" value="MFD2674267.1"/>
    <property type="molecule type" value="Genomic_DNA"/>
</dbReference>
<accession>A0ABW5RGQ6</accession>
<evidence type="ECO:0000256" key="1">
    <source>
        <dbReference type="SAM" id="MobiDB-lite"/>
    </source>
</evidence>
<keyword evidence="4" id="KW-1185">Reference proteome</keyword>
<reference evidence="4" key="1">
    <citation type="journal article" date="2019" name="Int. J. Syst. Evol. Microbiol.">
        <title>The Global Catalogue of Microorganisms (GCM) 10K type strain sequencing project: providing services to taxonomists for standard genome sequencing and annotation.</title>
        <authorList>
            <consortium name="The Broad Institute Genomics Platform"/>
            <consortium name="The Broad Institute Genome Sequencing Center for Infectious Disease"/>
            <person name="Wu L."/>
            <person name="Ma J."/>
        </authorList>
    </citation>
    <scope>NUCLEOTIDE SEQUENCE [LARGE SCALE GENOMIC DNA]</scope>
    <source>
        <strain evidence="4">TISTR 1511</strain>
    </source>
</reference>
<dbReference type="RefSeq" id="WP_066057543.1">
    <property type="nucleotide sequence ID" value="NZ_JBHUNF010000001.1"/>
</dbReference>
<dbReference type="Proteomes" id="UP001597453">
    <property type="component" value="Unassembled WGS sequence"/>
</dbReference>
<feature type="transmembrane region" description="Helical" evidence="2">
    <location>
        <begin position="31"/>
        <end position="51"/>
    </location>
</feature>
<organism evidence="3 4">
    <name type="scientific">Gulosibacter bifidus</name>
    <dbReference type="NCBI Taxonomy" id="272239"/>
    <lineage>
        <taxon>Bacteria</taxon>
        <taxon>Bacillati</taxon>
        <taxon>Actinomycetota</taxon>
        <taxon>Actinomycetes</taxon>
        <taxon>Micrococcales</taxon>
        <taxon>Microbacteriaceae</taxon>
        <taxon>Gulosibacter</taxon>
    </lineage>
</organism>
<evidence type="ECO:0000256" key="2">
    <source>
        <dbReference type="SAM" id="Phobius"/>
    </source>
</evidence>